<accession>A0A2H4J2X0</accession>
<reference evidence="1" key="1">
    <citation type="submission" date="2017-06" db="EMBL/GenBank/DDBJ databases">
        <title>Novel phages from South African skin metaviromes.</title>
        <authorList>
            <person name="van Zyl L.J."/>
            <person name="Abrahams Y."/>
            <person name="Stander E.A."/>
            <person name="Kirby B.M."/>
            <person name="Clavaud C."/>
            <person name="Farcet C."/>
            <person name="Breton L."/>
            <person name="Trindade M.I."/>
        </authorList>
    </citation>
    <scope>NUCLEOTIDE SEQUENCE</scope>
</reference>
<sequence length="106" mass="12393">MKENNKQVVFYSAEKDGFLESYKDKGSLVFTAVFTDRLEKALFLPLEPYEKQKNELDKLAEVFGCEVLNVEVEYNVTKLDGSDFERTEREEVTRDEIKAFLKKLIN</sequence>
<proteinExistence type="predicted"/>
<dbReference type="EMBL" id="MF417874">
    <property type="protein sequence ID" value="ASN68213.1"/>
    <property type="molecule type" value="Genomic_DNA"/>
</dbReference>
<gene>
    <name evidence="1" type="ORF">3S14_20</name>
</gene>
<protein>
    <submittedName>
        <fullName evidence="1">Uncharacterized protein</fullName>
    </submittedName>
</protein>
<evidence type="ECO:0000313" key="1">
    <source>
        <dbReference type="EMBL" id="ASN68213.1"/>
    </source>
</evidence>
<organism evidence="1">
    <name type="scientific">uncultured Caudovirales phage</name>
    <dbReference type="NCBI Taxonomy" id="2100421"/>
    <lineage>
        <taxon>Viruses</taxon>
        <taxon>Duplodnaviria</taxon>
        <taxon>Heunggongvirae</taxon>
        <taxon>Uroviricota</taxon>
        <taxon>Caudoviricetes</taxon>
        <taxon>Peduoviridae</taxon>
        <taxon>Maltschvirus</taxon>
        <taxon>Maltschvirus maltsch</taxon>
    </lineage>
</organism>
<name>A0A2H4J2X0_9CAUD</name>